<feature type="region of interest" description="Disordered" evidence="2">
    <location>
        <begin position="125"/>
        <end position="149"/>
    </location>
</feature>
<name>A0AAE3VKI2_9HYPH</name>
<keyword evidence="1" id="KW-0143">Chaperone</keyword>
<evidence type="ECO:0000313" key="4">
    <source>
        <dbReference type="EMBL" id="MDQ0313819.1"/>
    </source>
</evidence>
<gene>
    <name evidence="4" type="ORF">J2S73_000256</name>
</gene>
<dbReference type="InterPro" id="IPR051938">
    <property type="entry name" value="Apopto_cytoskel_mod"/>
</dbReference>
<dbReference type="EMBL" id="JAUSUL010000001">
    <property type="protein sequence ID" value="MDQ0313819.1"/>
    <property type="molecule type" value="Genomic_DNA"/>
</dbReference>
<feature type="domain" description="J" evidence="3">
    <location>
        <begin position="150"/>
        <end position="207"/>
    </location>
</feature>
<dbReference type="GO" id="GO:0003677">
    <property type="term" value="F:DNA binding"/>
    <property type="evidence" value="ECO:0007669"/>
    <property type="project" value="UniProtKB-KW"/>
</dbReference>
<feature type="compositionally biased region" description="Basic and acidic residues" evidence="2">
    <location>
        <begin position="128"/>
        <end position="149"/>
    </location>
</feature>
<sequence length="208" mass="23540">MKLDSKHFDRIRIKRASDEPAPEAPTCAHKGCTARGLYRAPMGRGREGQYLLLCLDHVRAYNKTYNYFDGMSDEAVQAFQKDAIVGHRPTRKVGVNSWAEKRGQAADSKPQTAWSGLYEDPFGLFGEDGAKPAPDSDNRPRRRALGPERRALETLGLEESASRDDIKSRYKTLVKRHHPDANHGDRGSEERLRRIIQAYTVLRRAGYC</sequence>
<dbReference type="AlphaFoldDB" id="A0AAE3VKI2"/>
<organism evidence="4 5">
    <name type="scientific">Amorphus orientalis</name>
    <dbReference type="NCBI Taxonomy" id="649198"/>
    <lineage>
        <taxon>Bacteria</taxon>
        <taxon>Pseudomonadati</taxon>
        <taxon>Pseudomonadota</taxon>
        <taxon>Alphaproteobacteria</taxon>
        <taxon>Hyphomicrobiales</taxon>
        <taxon>Amorphaceae</taxon>
        <taxon>Amorphus</taxon>
    </lineage>
</organism>
<dbReference type="RefSeq" id="WP_306883613.1">
    <property type="nucleotide sequence ID" value="NZ_JAUSUL010000001.1"/>
</dbReference>
<dbReference type="PRINTS" id="PR00625">
    <property type="entry name" value="JDOMAIN"/>
</dbReference>
<dbReference type="InterPro" id="IPR001623">
    <property type="entry name" value="DnaJ_domain"/>
</dbReference>
<keyword evidence="4" id="KW-0238">DNA-binding</keyword>
<accession>A0AAE3VKI2</accession>
<evidence type="ECO:0000259" key="3">
    <source>
        <dbReference type="PROSITE" id="PS50076"/>
    </source>
</evidence>
<dbReference type="SUPFAM" id="SSF46565">
    <property type="entry name" value="Chaperone J-domain"/>
    <property type="match status" value="1"/>
</dbReference>
<reference evidence="4" key="1">
    <citation type="submission" date="2023-07" db="EMBL/GenBank/DDBJ databases">
        <title>Genomic Encyclopedia of Type Strains, Phase IV (KMG-IV): sequencing the most valuable type-strain genomes for metagenomic binning, comparative biology and taxonomic classification.</title>
        <authorList>
            <person name="Goeker M."/>
        </authorList>
    </citation>
    <scope>NUCLEOTIDE SEQUENCE</scope>
    <source>
        <strain evidence="4">DSM 21202</strain>
    </source>
</reference>
<dbReference type="Pfam" id="PF00226">
    <property type="entry name" value="DnaJ"/>
    <property type="match status" value="1"/>
</dbReference>
<dbReference type="Proteomes" id="UP001229244">
    <property type="component" value="Unassembled WGS sequence"/>
</dbReference>
<evidence type="ECO:0000256" key="1">
    <source>
        <dbReference type="ARBA" id="ARBA00023186"/>
    </source>
</evidence>
<evidence type="ECO:0000256" key="2">
    <source>
        <dbReference type="SAM" id="MobiDB-lite"/>
    </source>
</evidence>
<dbReference type="PROSITE" id="PS50076">
    <property type="entry name" value="DNAJ_2"/>
    <property type="match status" value="1"/>
</dbReference>
<dbReference type="Gene3D" id="1.10.287.110">
    <property type="entry name" value="DnaJ domain"/>
    <property type="match status" value="1"/>
</dbReference>
<keyword evidence="5" id="KW-1185">Reference proteome</keyword>
<evidence type="ECO:0000313" key="5">
    <source>
        <dbReference type="Proteomes" id="UP001229244"/>
    </source>
</evidence>
<dbReference type="PANTHER" id="PTHR44145:SF3">
    <property type="entry name" value="DNAJ HOMOLOG SUBFAMILY A MEMBER 3, MITOCHONDRIAL"/>
    <property type="match status" value="1"/>
</dbReference>
<protein>
    <submittedName>
        <fullName evidence="4">Curved DNA-binding protein CbpA</fullName>
    </submittedName>
</protein>
<proteinExistence type="predicted"/>
<feature type="region of interest" description="Disordered" evidence="2">
    <location>
        <begin position="1"/>
        <end position="24"/>
    </location>
</feature>
<dbReference type="SMART" id="SM00271">
    <property type="entry name" value="DnaJ"/>
    <property type="match status" value="1"/>
</dbReference>
<feature type="compositionally biased region" description="Basic and acidic residues" evidence="2">
    <location>
        <begin position="1"/>
        <end position="18"/>
    </location>
</feature>
<dbReference type="InterPro" id="IPR036869">
    <property type="entry name" value="J_dom_sf"/>
</dbReference>
<dbReference type="PANTHER" id="PTHR44145">
    <property type="entry name" value="DNAJ HOMOLOG SUBFAMILY A MEMBER 3, MITOCHONDRIAL"/>
    <property type="match status" value="1"/>
</dbReference>
<dbReference type="CDD" id="cd06257">
    <property type="entry name" value="DnaJ"/>
    <property type="match status" value="1"/>
</dbReference>
<comment type="caution">
    <text evidence="4">The sequence shown here is derived from an EMBL/GenBank/DDBJ whole genome shotgun (WGS) entry which is preliminary data.</text>
</comment>